<proteinExistence type="predicted"/>
<evidence type="ECO:0000313" key="4">
    <source>
        <dbReference type="EMBL" id="AYN37907.1"/>
    </source>
</evidence>
<dbReference type="AlphaFoldDB" id="A0A3G2JDS6"/>
<organism evidence="4 5">
    <name type="scientific">Streptomyces dangxiongensis</name>
    <dbReference type="NCBI Taxonomy" id="1442032"/>
    <lineage>
        <taxon>Bacteria</taxon>
        <taxon>Bacillati</taxon>
        <taxon>Actinomycetota</taxon>
        <taxon>Actinomycetes</taxon>
        <taxon>Kitasatosporales</taxon>
        <taxon>Streptomycetaceae</taxon>
        <taxon>Streptomyces</taxon>
    </lineage>
</organism>
<dbReference type="Pfam" id="PF07228">
    <property type="entry name" value="SpoIIE"/>
    <property type="match status" value="1"/>
</dbReference>
<dbReference type="GO" id="GO:0016791">
    <property type="term" value="F:phosphatase activity"/>
    <property type="evidence" value="ECO:0007669"/>
    <property type="project" value="TreeGrafter"/>
</dbReference>
<dbReference type="PANTHER" id="PTHR43156">
    <property type="entry name" value="STAGE II SPORULATION PROTEIN E-RELATED"/>
    <property type="match status" value="1"/>
</dbReference>
<dbReference type="OrthoDB" id="5241041at2"/>
<feature type="domain" description="GAF" evidence="2">
    <location>
        <begin position="154"/>
        <end position="319"/>
    </location>
</feature>
<keyword evidence="5" id="KW-1185">Reference proteome</keyword>
<reference evidence="4 5" key="1">
    <citation type="submission" date="2018-10" db="EMBL/GenBank/DDBJ databases">
        <title>The genome of Streptomyces dangxiongensis Z022.</title>
        <authorList>
            <person name="Zhang B."/>
        </authorList>
    </citation>
    <scope>NUCLEOTIDE SEQUENCE [LARGE SCALE GENOMIC DNA]</scope>
    <source>
        <strain evidence="4 5">Z022</strain>
    </source>
</reference>
<keyword evidence="1" id="KW-0378">Hydrolase</keyword>
<evidence type="ECO:0000256" key="1">
    <source>
        <dbReference type="ARBA" id="ARBA00022801"/>
    </source>
</evidence>
<dbReference type="KEGG" id="sdd:D9753_01855"/>
<dbReference type="Proteomes" id="UP000268329">
    <property type="component" value="Chromosome"/>
</dbReference>
<evidence type="ECO:0000259" key="2">
    <source>
        <dbReference type="SMART" id="SM00065"/>
    </source>
</evidence>
<dbReference type="InterPro" id="IPR003018">
    <property type="entry name" value="GAF"/>
</dbReference>
<dbReference type="EMBL" id="CP033073">
    <property type="protein sequence ID" value="AYN37907.1"/>
    <property type="molecule type" value="Genomic_DNA"/>
</dbReference>
<dbReference type="InterPro" id="IPR036457">
    <property type="entry name" value="PPM-type-like_dom_sf"/>
</dbReference>
<dbReference type="InterPro" id="IPR052016">
    <property type="entry name" value="Bact_Sigma-Reg"/>
</dbReference>
<dbReference type="SUPFAM" id="SSF55781">
    <property type="entry name" value="GAF domain-like"/>
    <property type="match status" value="1"/>
</dbReference>
<dbReference type="InterPro" id="IPR029016">
    <property type="entry name" value="GAF-like_dom_sf"/>
</dbReference>
<dbReference type="SUPFAM" id="SSF81606">
    <property type="entry name" value="PP2C-like"/>
    <property type="match status" value="1"/>
</dbReference>
<name>A0A3G2JDS6_9ACTN</name>
<dbReference type="SMART" id="SM00065">
    <property type="entry name" value="GAF"/>
    <property type="match status" value="1"/>
</dbReference>
<dbReference type="SMART" id="SM00331">
    <property type="entry name" value="PP2C_SIG"/>
    <property type="match status" value="1"/>
</dbReference>
<dbReference type="Gene3D" id="3.30.450.40">
    <property type="match status" value="1"/>
</dbReference>
<feature type="domain" description="PPM-type phosphatase" evidence="3">
    <location>
        <begin position="337"/>
        <end position="560"/>
    </location>
</feature>
<dbReference type="Gene3D" id="3.60.40.10">
    <property type="entry name" value="PPM-type phosphatase domain"/>
    <property type="match status" value="1"/>
</dbReference>
<sequence>MGNCCRKASISHGRKVVGRARCVPLLVCAFRGFSAAPRDAAASVGATWGDAPCPVLVVDRHGGLVQLNRAARSLLPDACDGDRLHDIVPVWLSDAHRHIAGGQPDRPRGPVSGAIDGRVFEAHPSPAADGDVVWWLVDDTERRLAEQALRSARERSTVLAEVSSRLLSTLNVPRCMEVVADTAAEYLAEAAVLVAPPQGRRHHLTYARRGGPVTRMTRTVDAHGVPGLSEALQGFPPVPARWINPDDIPDWLVPEGFPGAVGSVIVAPLPGHGVPAGALILLRSGTEKSFSDGEEVFARLFAARAGAALSAARLYTEQAAITATLMQELLPPALGRVHGVEYAAAYRPAKDHERVGGDFYDFHPGADSSQESLVVLGDVAGKGLDAAVLTGKIRNTLHALLPLAADHHRVLSLLNGALLTSHHTRFVTLVLGSVCRRGGRTELRLTGAGHLPPFVVRNNGQVEEVRTHGTLVGALPTVTARTVETTLAPGETCLLYTDGITEARGGPVGDEFFGEHRLRRALGECAGMPAEAVVERVQMLATQWLGTGRHDDMAVLAISAPRTGPLSLVDGTARHPRPRRSR</sequence>
<gene>
    <name evidence="4" type="ORF">D9753_01855</name>
</gene>
<accession>A0A3G2JDS6</accession>
<dbReference type="InterPro" id="IPR001932">
    <property type="entry name" value="PPM-type_phosphatase-like_dom"/>
</dbReference>
<dbReference type="PANTHER" id="PTHR43156:SF2">
    <property type="entry name" value="STAGE II SPORULATION PROTEIN E"/>
    <property type="match status" value="1"/>
</dbReference>
<evidence type="ECO:0000313" key="5">
    <source>
        <dbReference type="Proteomes" id="UP000268329"/>
    </source>
</evidence>
<protein>
    <submittedName>
        <fullName evidence="4">Serine/threonine-protein phosphatase</fullName>
    </submittedName>
</protein>
<evidence type="ECO:0000259" key="3">
    <source>
        <dbReference type="SMART" id="SM00331"/>
    </source>
</evidence>